<dbReference type="Gene3D" id="1.10.357.10">
    <property type="entry name" value="Tetracycline Repressor, domain 2"/>
    <property type="match status" value="1"/>
</dbReference>
<keyword evidence="1 2" id="KW-0238">DNA-binding</keyword>
<dbReference type="EMBL" id="RKHJ01000001">
    <property type="protein sequence ID" value="ROR64717.1"/>
    <property type="molecule type" value="Genomic_DNA"/>
</dbReference>
<dbReference type="InterPro" id="IPR009057">
    <property type="entry name" value="Homeodomain-like_sf"/>
</dbReference>
<feature type="DNA-binding region" description="H-T-H motif" evidence="2">
    <location>
        <begin position="29"/>
        <end position="48"/>
    </location>
</feature>
<dbReference type="InterPro" id="IPR001647">
    <property type="entry name" value="HTH_TetR"/>
</dbReference>
<dbReference type="Pfam" id="PF17926">
    <property type="entry name" value="TetR_C_21"/>
    <property type="match status" value="1"/>
</dbReference>
<proteinExistence type="predicted"/>
<dbReference type="PANTHER" id="PTHR30328">
    <property type="entry name" value="TRANSCRIPTIONAL REPRESSOR"/>
    <property type="match status" value="1"/>
</dbReference>
<dbReference type="InterPro" id="IPR041467">
    <property type="entry name" value="Sco4008_C"/>
</dbReference>
<evidence type="ECO:0000259" key="4">
    <source>
        <dbReference type="PROSITE" id="PS50977"/>
    </source>
</evidence>
<dbReference type="SUPFAM" id="SSF48498">
    <property type="entry name" value="Tetracyclin repressor-like, C-terminal domain"/>
    <property type="match status" value="1"/>
</dbReference>
<evidence type="ECO:0000256" key="3">
    <source>
        <dbReference type="SAM" id="MobiDB-lite"/>
    </source>
</evidence>
<evidence type="ECO:0000313" key="6">
    <source>
        <dbReference type="Proteomes" id="UP000275456"/>
    </source>
</evidence>
<sequence length="217" mass="23512">MAWDPERTKRLLLDAGVVEFSAHGLAGARVDRIATAAGVNKERIYQYFGKKPDFFGAVLTHQLGLIVDAVPIRGTGIDAIADYAGRLFDYQCAHPELARLTFWEGLELGTPVAEEHRRARSVDKVDRVLAAVPELSREEAEELLLTILTLADGWQALPNLDVLYSGAEPGDTARLARRRSVITTIVRSWAPADASHTGKASHHIGQAAGSEPGVNAP</sequence>
<dbReference type="SUPFAM" id="SSF46689">
    <property type="entry name" value="Homeodomain-like"/>
    <property type="match status" value="1"/>
</dbReference>
<dbReference type="PANTHER" id="PTHR30328:SF54">
    <property type="entry name" value="HTH-TYPE TRANSCRIPTIONAL REPRESSOR SCO4008"/>
    <property type="match status" value="1"/>
</dbReference>
<dbReference type="GO" id="GO:0003677">
    <property type="term" value="F:DNA binding"/>
    <property type="evidence" value="ECO:0007669"/>
    <property type="project" value="UniProtKB-UniRule"/>
</dbReference>
<feature type="region of interest" description="Disordered" evidence="3">
    <location>
        <begin position="193"/>
        <end position="217"/>
    </location>
</feature>
<dbReference type="InterPro" id="IPR050109">
    <property type="entry name" value="HTH-type_TetR-like_transc_reg"/>
</dbReference>
<protein>
    <submittedName>
        <fullName evidence="5">TetR family transcriptional regulator</fullName>
    </submittedName>
</protein>
<dbReference type="InterPro" id="IPR036271">
    <property type="entry name" value="Tet_transcr_reg_TetR-rel_C_sf"/>
</dbReference>
<dbReference type="Pfam" id="PF00440">
    <property type="entry name" value="TetR_N"/>
    <property type="match status" value="1"/>
</dbReference>
<name>A0A3N2ANS6_9MICO</name>
<accession>A0A3N2ANS6</accession>
<dbReference type="GO" id="GO:0006355">
    <property type="term" value="P:regulation of DNA-templated transcription"/>
    <property type="evidence" value="ECO:0007669"/>
    <property type="project" value="UniProtKB-ARBA"/>
</dbReference>
<evidence type="ECO:0000256" key="1">
    <source>
        <dbReference type="ARBA" id="ARBA00023125"/>
    </source>
</evidence>
<dbReference type="OrthoDB" id="4726108at2"/>
<comment type="caution">
    <text evidence="5">The sequence shown here is derived from an EMBL/GenBank/DDBJ whole genome shotgun (WGS) entry which is preliminary data.</text>
</comment>
<organism evidence="5 6">
    <name type="scientific">Agrococcus jenensis</name>
    <dbReference type="NCBI Taxonomy" id="46353"/>
    <lineage>
        <taxon>Bacteria</taxon>
        <taxon>Bacillati</taxon>
        <taxon>Actinomycetota</taxon>
        <taxon>Actinomycetes</taxon>
        <taxon>Micrococcales</taxon>
        <taxon>Microbacteriaceae</taxon>
        <taxon>Agrococcus</taxon>
    </lineage>
</organism>
<dbReference type="AlphaFoldDB" id="A0A3N2ANS6"/>
<gene>
    <name evidence="5" type="ORF">EDD26_0063</name>
</gene>
<dbReference type="PROSITE" id="PS50977">
    <property type="entry name" value="HTH_TETR_2"/>
    <property type="match status" value="1"/>
</dbReference>
<dbReference type="Proteomes" id="UP000275456">
    <property type="component" value="Unassembled WGS sequence"/>
</dbReference>
<feature type="domain" description="HTH tetR-type" evidence="4">
    <location>
        <begin position="6"/>
        <end position="66"/>
    </location>
</feature>
<evidence type="ECO:0000313" key="5">
    <source>
        <dbReference type="EMBL" id="ROR64717.1"/>
    </source>
</evidence>
<dbReference type="RefSeq" id="WP_123695895.1">
    <property type="nucleotide sequence ID" value="NZ_RKHJ01000001.1"/>
</dbReference>
<reference evidence="5 6" key="1">
    <citation type="submission" date="2018-11" db="EMBL/GenBank/DDBJ databases">
        <title>Sequencing the genomes of 1000 actinobacteria strains.</title>
        <authorList>
            <person name="Klenk H.-P."/>
        </authorList>
    </citation>
    <scope>NUCLEOTIDE SEQUENCE [LARGE SCALE GENOMIC DNA]</scope>
    <source>
        <strain evidence="5 6">DSM 9580</strain>
    </source>
</reference>
<evidence type="ECO:0000256" key="2">
    <source>
        <dbReference type="PROSITE-ProRule" id="PRU00335"/>
    </source>
</evidence>
<keyword evidence="6" id="KW-1185">Reference proteome</keyword>